<dbReference type="InterPro" id="IPR046848">
    <property type="entry name" value="E_motif"/>
</dbReference>
<dbReference type="Pfam" id="PF20431">
    <property type="entry name" value="E_motif"/>
    <property type="match status" value="1"/>
</dbReference>
<dbReference type="Pfam" id="PF12854">
    <property type="entry name" value="PPR_1"/>
    <property type="match status" value="1"/>
</dbReference>
<name>A0ABD1TQ10_9LAMI</name>
<protein>
    <submittedName>
        <fullName evidence="4">Pentatricopeptide repeat-containing protein</fullName>
    </submittedName>
</protein>
<comment type="caution">
    <text evidence="4">The sequence shown here is derived from an EMBL/GenBank/DDBJ whole genome shotgun (WGS) entry which is preliminary data.</text>
</comment>
<dbReference type="PANTHER" id="PTHR47926:SF374">
    <property type="entry name" value="PENTATRICOPEPTIDE REPEAT-CONTAINING PROTEIN"/>
    <property type="match status" value="1"/>
</dbReference>
<evidence type="ECO:0000313" key="4">
    <source>
        <dbReference type="EMBL" id="KAL2514826.1"/>
    </source>
</evidence>
<feature type="repeat" description="PPR" evidence="3">
    <location>
        <begin position="167"/>
        <end position="197"/>
    </location>
</feature>
<feature type="repeat" description="PPR" evidence="3">
    <location>
        <begin position="639"/>
        <end position="673"/>
    </location>
</feature>
<dbReference type="Pfam" id="PF01535">
    <property type="entry name" value="PPR"/>
    <property type="match status" value="6"/>
</dbReference>
<evidence type="ECO:0000256" key="2">
    <source>
        <dbReference type="ARBA" id="ARBA00022737"/>
    </source>
</evidence>
<sequence>MEDIKYYKLIIGDAGAGEDGGACAILKKREGTGLIEAGEDISYVAISDKREVALSQDELPAPPTQNIKGQCLLSWMSVAKWLFPKLNSQFPLRPCSFSLISTFKTSTFPNPFSNASIPSTINVIEISRLLSTCGREGNLRVGSCLHAYIIKNPPFFDLRNTHNNRNVFVVYNSLLSMYCKCGELHDAVKLFDRMPLKDTVSWNSIISGFLKNGELESGFGCFKSMFDSGVYQFDHASLTTILSACDGIDFLGIMKMIHGLVISNGYENEITVLNVLITAYFRCKCFDSGRGVFDEMLERNVITWTAAISGLAQNEFYEESLKLFAEMQFELVVPNYLTYLSVLLACSGLQALKEGRQIHGIAWKSGIQSDLCIESALMDMYSKCGSVEDAWRIFESAEVLDEVSMTVILVGFVQNGLEDEAIQMFTRMVKEGSKIDPSMISAILGVDGIDTSLALGKQVHALVIKKGFASNVFVSNGLITMYSKCGELEESVKIFYQIPQKNQVSWNSMIAAFARHGDGFKSLKLYEEMKSGGVEPTDVTFLSLLHACSHVGLVQKGMKFFELMVKDYGMRPRMEHYACLIDMIGRAGLINEAMNFIAGLSVKPDVLVWQALLGAASIRGDIETAKYAADQLARAAPDSPVPYISMANIYSSQGHWRERARTIKKMKEKGVKKEAGISWIEIDKKIHSFVVADQMHPQGYYIYGILSELLRHIRDEGYVPDRRLIFVSSDNDESGDSIELQNSVYSTILESQG</sequence>
<evidence type="ECO:0000256" key="3">
    <source>
        <dbReference type="PROSITE-ProRule" id="PRU00708"/>
    </source>
</evidence>
<dbReference type="PANTHER" id="PTHR47926">
    <property type="entry name" value="PENTATRICOPEPTIDE REPEAT-CONTAINING PROTEIN"/>
    <property type="match status" value="1"/>
</dbReference>
<dbReference type="PROSITE" id="PS51375">
    <property type="entry name" value="PPR"/>
    <property type="match status" value="6"/>
</dbReference>
<dbReference type="SUPFAM" id="SSF48452">
    <property type="entry name" value="TPR-like"/>
    <property type="match status" value="1"/>
</dbReference>
<comment type="similarity">
    <text evidence="1">Belongs to the PPR family. PCMP-H subfamily.</text>
</comment>
<dbReference type="EMBL" id="JBFOLJ010000008">
    <property type="protein sequence ID" value="KAL2514826.1"/>
    <property type="molecule type" value="Genomic_DNA"/>
</dbReference>
<evidence type="ECO:0000256" key="1">
    <source>
        <dbReference type="ARBA" id="ARBA00006643"/>
    </source>
</evidence>
<feature type="repeat" description="PPR" evidence="3">
    <location>
        <begin position="300"/>
        <end position="334"/>
    </location>
</feature>
<dbReference type="FunFam" id="1.25.40.10:FF:000690">
    <property type="entry name" value="Pentatricopeptide repeat-containing protein"/>
    <property type="match status" value="1"/>
</dbReference>
<proteinExistence type="inferred from homology"/>
<dbReference type="Pfam" id="PF13041">
    <property type="entry name" value="PPR_2"/>
    <property type="match status" value="1"/>
</dbReference>
<feature type="repeat" description="PPR" evidence="3">
    <location>
        <begin position="198"/>
        <end position="232"/>
    </location>
</feature>
<dbReference type="InterPro" id="IPR011990">
    <property type="entry name" value="TPR-like_helical_dom_sf"/>
</dbReference>
<feature type="repeat" description="PPR" evidence="3">
    <location>
        <begin position="401"/>
        <end position="435"/>
    </location>
</feature>
<accession>A0ABD1TQ10</accession>
<dbReference type="AlphaFoldDB" id="A0ABD1TQ10"/>
<gene>
    <name evidence="4" type="ORF">Fot_28797</name>
</gene>
<dbReference type="GO" id="GO:0003729">
    <property type="term" value="F:mRNA binding"/>
    <property type="evidence" value="ECO:0007669"/>
    <property type="project" value="UniProtKB-ARBA"/>
</dbReference>
<dbReference type="Gene3D" id="1.25.40.10">
    <property type="entry name" value="Tetratricopeptide repeat domain"/>
    <property type="match status" value="5"/>
</dbReference>
<evidence type="ECO:0000313" key="5">
    <source>
        <dbReference type="Proteomes" id="UP001604277"/>
    </source>
</evidence>
<dbReference type="InterPro" id="IPR002885">
    <property type="entry name" value="PPR_rpt"/>
</dbReference>
<reference evidence="5" key="1">
    <citation type="submission" date="2024-07" db="EMBL/GenBank/DDBJ databases">
        <title>Two chromosome-level genome assemblies of Korean endemic species Abeliophyllum distichum and Forsythia ovata (Oleaceae).</title>
        <authorList>
            <person name="Jang H."/>
        </authorList>
    </citation>
    <scope>NUCLEOTIDE SEQUENCE [LARGE SCALE GENOMIC DNA]</scope>
</reference>
<dbReference type="FunFam" id="1.25.40.10:FF:000196">
    <property type="entry name" value="Pentatricopeptide repeat-containing protein At4g14850"/>
    <property type="match status" value="1"/>
</dbReference>
<dbReference type="NCBIfam" id="TIGR00756">
    <property type="entry name" value="PPR"/>
    <property type="match status" value="7"/>
</dbReference>
<keyword evidence="5" id="KW-1185">Reference proteome</keyword>
<feature type="repeat" description="PPR" evidence="3">
    <location>
        <begin position="502"/>
        <end position="536"/>
    </location>
</feature>
<dbReference type="Proteomes" id="UP001604277">
    <property type="component" value="Unassembled WGS sequence"/>
</dbReference>
<organism evidence="4 5">
    <name type="scientific">Forsythia ovata</name>
    <dbReference type="NCBI Taxonomy" id="205694"/>
    <lineage>
        <taxon>Eukaryota</taxon>
        <taxon>Viridiplantae</taxon>
        <taxon>Streptophyta</taxon>
        <taxon>Embryophyta</taxon>
        <taxon>Tracheophyta</taxon>
        <taxon>Spermatophyta</taxon>
        <taxon>Magnoliopsida</taxon>
        <taxon>eudicotyledons</taxon>
        <taxon>Gunneridae</taxon>
        <taxon>Pentapetalae</taxon>
        <taxon>asterids</taxon>
        <taxon>lamiids</taxon>
        <taxon>Lamiales</taxon>
        <taxon>Oleaceae</taxon>
        <taxon>Forsythieae</taxon>
        <taxon>Forsythia</taxon>
    </lineage>
</organism>
<dbReference type="InterPro" id="IPR046960">
    <property type="entry name" value="PPR_At4g14850-like_plant"/>
</dbReference>
<keyword evidence="2" id="KW-0677">Repeat</keyword>